<proteinExistence type="predicted"/>
<evidence type="ECO:0000256" key="1">
    <source>
        <dbReference type="SAM" id="MobiDB-lite"/>
    </source>
</evidence>
<dbReference type="Proteomes" id="UP000683925">
    <property type="component" value="Unassembled WGS sequence"/>
</dbReference>
<keyword evidence="2" id="KW-0472">Membrane</keyword>
<gene>
    <name evidence="3" type="ORF">POCTA_138.1.T0160444</name>
</gene>
<evidence type="ECO:0000313" key="3">
    <source>
        <dbReference type="EMBL" id="CAD8144973.1"/>
    </source>
</evidence>
<organism evidence="3 4">
    <name type="scientific">Paramecium octaurelia</name>
    <dbReference type="NCBI Taxonomy" id="43137"/>
    <lineage>
        <taxon>Eukaryota</taxon>
        <taxon>Sar</taxon>
        <taxon>Alveolata</taxon>
        <taxon>Ciliophora</taxon>
        <taxon>Intramacronucleata</taxon>
        <taxon>Oligohymenophorea</taxon>
        <taxon>Peniculida</taxon>
        <taxon>Parameciidae</taxon>
        <taxon>Paramecium</taxon>
    </lineage>
</organism>
<name>A0A8S1SXX8_PAROT</name>
<comment type="caution">
    <text evidence="3">The sequence shown here is derived from an EMBL/GenBank/DDBJ whole genome shotgun (WGS) entry which is preliminary data.</text>
</comment>
<keyword evidence="4" id="KW-1185">Reference proteome</keyword>
<evidence type="ECO:0008006" key="5">
    <source>
        <dbReference type="Google" id="ProtNLM"/>
    </source>
</evidence>
<feature type="compositionally biased region" description="Polar residues" evidence="1">
    <location>
        <begin position="16"/>
        <end position="36"/>
    </location>
</feature>
<evidence type="ECO:0000256" key="2">
    <source>
        <dbReference type="SAM" id="Phobius"/>
    </source>
</evidence>
<keyword evidence="2" id="KW-1133">Transmembrane helix</keyword>
<accession>A0A8S1SXX8</accession>
<protein>
    <recommendedName>
        <fullName evidence="5">Transmembrane protein</fullName>
    </recommendedName>
</protein>
<feature type="transmembrane region" description="Helical" evidence="2">
    <location>
        <begin position="161"/>
        <end position="180"/>
    </location>
</feature>
<keyword evidence="2" id="KW-0812">Transmembrane</keyword>
<feature type="region of interest" description="Disordered" evidence="1">
    <location>
        <begin position="1"/>
        <end position="38"/>
    </location>
</feature>
<dbReference type="EMBL" id="CAJJDP010000016">
    <property type="protein sequence ID" value="CAD8144973.1"/>
    <property type="molecule type" value="Genomic_DNA"/>
</dbReference>
<evidence type="ECO:0000313" key="4">
    <source>
        <dbReference type="Proteomes" id="UP000683925"/>
    </source>
</evidence>
<reference evidence="3" key="1">
    <citation type="submission" date="2021-01" db="EMBL/GenBank/DDBJ databases">
        <authorList>
            <consortium name="Genoscope - CEA"/>
            <person name="William W."/>
        </authorList>
    </citation>
    <scope>NUCLEOTIDE SEQUENCE</scope>
</reference>
<dbReference type="AlphaFoldDB" id="A0A8S1SXX8"/>
<dbReference type="OrthoDB" id="321889at2759"/>
<sequence length="184" mass="21281">MSQKHKLPSSRKICPVTNSGQDSPTQTQQNGSLITKSQDKSDHNIKLIYDEYSSKIEKENVQYFGDVKLNMKCGFGKQFVKNNLRYYQGEFLMDQFHWLRCLNQQDCTTRYIFLGELAEKAFPFLSRSYDLKIQTFQNYLNGATFTGLIDDKGQKSGIRKYIWKVGSTYILVNSLVVVLMDLAK</sequence>